<evidence type="ECO:0000256" key="1">
    <source>
        <dbReference type="SAM" id="SignalP"/>
    </source>
</evidence>
<dbReference type="RefSeq" id="WP_012498516.1">
    <property type="nucleotide sequence ID" value="NC_011025.1"/>
</dbReference>
<keyword evidence="3" id="KW-0449">Lipoprotein</keyword>
<evidence type="ECO:0000313" key="4">
    <source>
        <dbReference type="Proteomes" id="UP000008812"/>
    </source>
</evidence>
<dbReference type="HOGENOM" id="CLU_862827_0_0_14"/>
<feature type="chain" id="PRO_5002796856" evidence="1">
    <location>
        <begin position="24"/>
        <end position="311"/>
    </location>
</feature>
<accession>B3PNF7</accession>
<dbReference type="InterPro" id="IPR035437">
    <property type="entry name" value="SNase_OB-fold_sf"/>
</dbReference>
<dbReference type="SMART" id="SM00318">
    <property type="entry name" value="SNc"/>
    <property type="match status" value="1"/>
</dbReference>
<feature type="signal peptide" evidence="1">
    <location>
        <begin position="1"/>
        <end position="23"/>
    </location>
</feature>
<gene>
    <name evidence="3" type="ordered locus">MARTH_orf834</name>
</gene>
<evidence type="ECO:0000259" key="2">
    <source>
        <dbReference type="SMART" id="SM00318"/>
    </source>
</evidence>
<reference evidence="3 4" key="1">
    <citation type="journal article" date="2008" name="Infect. Immun.">
        <title>Genome of Mycoplasma arthritidis.</title>
        <authorList>
            <person name="Dybvig K."/>
            <person name="Zuhua C."/>
            <person name="Lao P."/>
            <person name="Jordan D.S."/>
            <person name="French C.T."/>
            <person name="Tu A.H."/>
            <person name="Loraine A.E."/>
        </authorList>
    </citation>
    <scope>NUCLEOTIDE SEQUENCE [LARGE SCALE GENOMIC DNA]</scope>
    <source>
        <strain evidence="3 4">158L3-1</strain>
    </source>
</reference>
<sequence>MNKRKLFAAITLAATVIAPAAIAVSCTRTPTDVLSLKDVKLNSTFNNLKFSEYQKVGSIFDKKITKKVRDASGTIVERTASLWEWFRYAEGEIVKVSDGDTVTVRITKQPYSFPGETGIKLPNEVRVRIPFIDTLEEHGHGGVEIDPEEKRLALQDHEYAEKLLPEGSKVRLIADSWTDASYDRVVASLFIGEGFQKNFSVEMLAGGYTLPRLNDSTRGSFTTQFDDESKINISSYMLPFLAYAYNEGIYEKRGFYKSEVKDPYQLATKYKSHGEGIIETGRYLLSQYYVKRGSVTEQNNIFKWLFKKLSL</sequence>
<dbReference type="Gene3D" id="2.40.50.90">
    <property type="match status" value="1"/>
</dbReference>
<dbReference type="InterPro" id="IPR016071">
    <property type="entry name" value="Staphylococal_nuclease_OB-fold"/>
</dbReference>
<dbReference type="PROSITE" id="PS51257">
    <property type="entry name" value="PROKAR_LIPOPROTEIN"/>
    <property type="match status" value="1"/>
</dbReference>
<feature type="domain" description="TNase-like" evidence="2">
    <location>
        <begin position="87"/>
        <end position="258"/>
    </location>
</feature>
<keyword evidence="4" id="KW-1185">Reference proteome</keyword>
<proteinExistence type="predicted"/>
<evidence type="ECO:0000313" key="3">
    <source>
        <dbReference type="EMBL" id="ACF07559.1"/>
    </source>
</evidence>
<dbReference type="STRING" id="243272.MARTH_orf834"/>
<dbReference type="Proteomes" id="UP000008812">
    <property type="component" value="Chromosome"/>
</dbReference>
<dbReference type="SUPFAM" id="SSF50199">
    <property type="entry name" value="Staphylococcal nuclease"/>
    <property type="match status" value="1"/>
</dbReference>
<name>B3PNF7_META1</name>
<dbReference type="EMBL" id="CP001047">
    <property type="protein sequence ID" value="ACF07559.1"/>
    <property type="molecule type" value="Genomic_DNA"/>
</dbReference>
<dbReference type="KEGG" id="mat:MARTH_orf834"/>
<keyword evidence="1" id="KW-0732">Signal</keyword>
<dbReference type="AlphaFoldDB" id="B3PNF7"/>
<organism evidence="3 4">
    <name type="scientific">Metamycoplasma arthritidis (strain 158L3-1)</name>
    <name type="common">Mycoplasma arthritidis</name>
    <dbReference type="NCBI Taxonomy" id="243272"/>
    <lineage>
        <taxon>Bacteria</taxon>
        <taxon>Bacillati</taxon>
        <taxon>Mycoplasmatota</taxon>
        <taxon>Mycoplasmoidales</taxon>
        <taxon>Metamycoplasmataceae</taxon>
        <taxon>Metamycoplasma</taxon>
    </lineage>
</organism>
<protein>
    <submittedName>
        <fullName evidence="3">Lipoprotein, possible nuclease</fullName>
    </submittedName>
</protein>